<keyword evidence="1" id="KW-1133">Transmembrane helix</keyword>
<evidence type="ECO:0000256" key="1">
    <source>
        <dbReference type="SAM" id="Phobius"/>
    </source>
</evidence>
<comment type="caution">
    <text evidence="2">The sequence shown here is derived from an EMBL/GenBank/DDBJ whole genome shotgun (WGS) entry which is preliminary data.</text>
</comment>
<feature type="transmembrane region" description="Helical" evidence="1">
    <location>
        <begin position="96"/>
        <end position="120"/>
    </location>
</feature>
<dbReference type="InParanoid" id="A0A2P6MVP8"/>
<keyword evidence="1" id="KW-0472">Membrane</keyword>
<name>A0A2P6MVP8_9EUKA</name>
<proteinExistence type="predicted"/>
<evidence type="ECO:0000313" key="3">
    <source>
        <dbReference type="EMBL" id="PRP85023.1"/>
    </source>
</evidence>
<dbReference type="EMBL" id="MDYQ01000363">
    <property type="protein sequence ID" value="PRP75763.1"/>
    <property type="molecule type" value="Genomic_DNA"/>
</dbReference>
<evidence type="ECO:0000313" key="4">
    <source>
        <dbReference type="Proteomes" id="UP000241769"/>
    </source>
</evidence>
<reference evidence="2 4" key="1">
    <citation type="journal article" date="2018" name="Genome Biol. Evol.">
        <title>Multiple Roots of Fruiting Body Formation in Amoebozoa.</title>
        <authorList>
            <person name="Hillmann F."/>
            <person name="Forbes G."/>
            <person name="Novohradska S."/>
            <person name="Ferling I."/>
            <person name="Riege K."/>
            <person name="Groth M."/>
            <person name="Westermann M."/>
            <person name="Marz M."/>
            <person name="Spaller T."/>
            <person name="Winckler T."/>
            <person name="Schaap P."/>
            <person name="Glockner G."/>
        </authorList>
    </citation>
    <scope>NUCLEOTIDE SEQUENCE [LARGE SCALE GENOMIC DNA]</scope>
    <source>
        <strain evidence="2 4">Jena</strain>
    </source>
</reference>
<accession>A0A2P6MVP8</accession>
<dbReference type="Proteomes" id="UP000241769">
    <property type="component" value="Unassembled WGS sequence"/>
</dbReference>
<protein>
    <submittedName>
        <fullName evidence="2">Uncharacterized protein</fullName>
    </submittedName>
</protein>
<gene>
    <name evidence="3" type="ORF">PROFUN_07311</name>
    <name evidence="2" type="ORF">PROFUN_15589</name>
</gene>
<dbReference type="AlphaFoldDB" id="A0A2P6MVP8"/>
<keyword evidence="1" id="KW-0812">Transmembrane</keyword>
<feature type="transmembrane region" description="Helical" evidence="1">
    <location>
        <begin position="43"/>
        <end position="61"/>
    </location>
</feature>
<dbReference type="EMBL" id="MDYQ01000052">
    <property type="protein sequence ID" value="PRP85023.1"/>
    <property type="molecule type" value="Genomic_DNA"/>
</dbReference>
<keyword evidence="4" id="KW-1185">Reference proteome</keyword>
<feature type="transmembrane region" description="Helical" evidence="1">
    <location>
        <begin position="17"/>
        <end position="37"/>
    </location>
</feature>
<organism evidence="2 4">
    <name type="scientific">Planoprotostelium fungivorum</name>
    <dbReference type="NCBI Taxonomy" id="1890364"/>
    <lineage>
        <taxon>Eukaryota</taxon>
        <taxon>Amoebozoa</taxon>
        <taxon>Evosea</taxon>
        <taxon>Variosea</taxon>
        <taxon>Cavosteliida</taxon>
        <taxon>Cavosteliaceae</taxon>
        <taxon>Planoprotostelium</taxon>
    </lineage>
</organism>
<evidence type="ECO:0000313" key="2">
    <source>
        <dbReference type="EMBL" id="PRP75763.1"/>
    </source>
</evidence>
<feature type="transmembrane region" description="Helical" evidence="1">
    <location>
        <begin position="68"/>
        <end position="90"/>
    </location>
</feature>
<sequence length="137" mass="15000">MGVGNAAHKIVEGKQKYLSTCCCALLILGIIYLIIVLGIQNSIFGALMIVLSICGFIGGCFPGGVYMLYFMIGTSVLLVYNVILLIYNIFGESGGFKWIGVVLNVINVVFFLICLVLAFLNRKEKMQKAENRYTASV</sequence>